<evidence type="ECO:0000313" key="2">
    <source>
        <dbReference type="EMBL" id="MET3587287.1"/>
    </source>
</evidence>
<reference evidence="2 3" key="1">
    <citation type="submission" date="2024-06" db="EMBL/GenBank/DDBJ databases">
        <title>Genomic Encyclopedia of Type Strains, Phase IV (KMG-IV): sequencing the most valuable type-strain genomes for metagenomic binning, comparative biology and taxonomic classification.</title>
        <authorList>
            <person name="Goeker M."/>
        </authorList>
    </citation>
    <scope>NUCLEOTIDE SEQUENCE [LARGE SCALE GENOMIC DNA]</scope>
    <source>
        <strain evidence="2 3">DSM 105042</strain>
    </source>
</reference>
<gene>
    <name evidence="2" type="ORF">ABID21_003411</name>
</gene>
<evidence type="ECO:0000256" key="1">
    <source>
        <dbReference type="SAM" id="MobiDB-lite"/>
    </source>
</evidence>
<sequence>MSKKNRIPKKVAGFKVPKSIRKSKPLKAMLASKTGRDILGKVLMAGAAAAAAVLAEERDEVAHAGKKGAGKGARAIGIAGDAMQSAAHAAMGVVTDLARSYLPQTKDEKRSTRQPREEAKEDRPFASSATH</sequence>
<feature type="compositionally biased region" description="Basic and acidic residues" evidence="1">
    <location>
        <begin position="105"/>
        <end position="124"/>
    </location>
</feature>
<dbReference type="EMBL" id="JBEPLJ010000013">
    <property type="protein sequence ID" value="MET3587287.1"/>
    <property type="molecule type" value="Genomic_DNA"/>
</dbReference>
<keyword evidence="3" id="KW-1185">Reference proteome</keyword>
<dbReference type="RefSeq" id="WP_247245106.1">
    <property type="nucleotide sequence ID" value="NZ_JALJRA010000013.1"/>
</dbReference>
<accession>A0ABV2HAP7</accession>
<name>A0ABV2HAP7_9HYPH</name>
<comment type="caution">
    <text evidence="2">The sequence shown here is derived from an EMBL/GenBank/DDBJ whole genome shotgun (WGS) entry which is preliminary data.</text>
</comment>
<organism evidence="2 3">
    <name type="scientific">Pseudorhizobium tarimense</name>
    <dbReference type="NCBI Taxonomy" id="1079109"/>
    <lineage>
        <taxon>Bacteria</taxon>
        <taxon>Pseudomonadati</taxon>
        <taxon>Pseudomonadota</taxon>
        <taxon>Alphaproteobacteria</taxon>
        <taxon>Hyphomicrobiales</taxon>
        <taxon>Rhizobiaceae</taxon>
        <taxon>Rhizobium/Agrobacterium group</taxon>
        <taxon>Pseudorhizobium</taxon>
    </lineage>
</organism>
<dbReference type="Proteomes" id="UP001549031">
    <property type="component" value="Unassembled WGS sequence"/>
</dbReference>
<evidence type="ECO:0000313" key="3">
    <source>
        <dbReference type="Proteomes" id="UP001549031"/>
    </source>
</evidence>
<protein>
    <submittedName>
        <fullName evidence="2">Uncharacterized protein</fullName>
    </submittedName>
</protein>
<proteinExistence type="predicted"/>
<feature type="region of interest" description="Disordered" evidence="1">
    <location>
        <begin position="100"/>
        <end position="131"/>
    </location>
</feature>